<comment type="similarity">
    <text evidence="1">Belongs to the cytochrome P450 family.</text>
</comment>
<dbReference type="EMBL" id="UINC01010514">
    <property type="protein sequence ID" value="SVA46733.1"/>
    <property type="molecule type" value="Genomic_DNA"/>
</dbReference>
<dbReference type="SUPFAM" id="SSF48264">
    <property type="entry name" value="Cytochrome P450"/>
    <property type="match status" value="1"/>
</dbReference>
<feature type="non-terminal residue" evidence="2">
    <location>
        <position position="319"/>
    </location>
</feature>
<evidence type="ECO:0000256" key="1">
    <source>
        <dbReference type="ARBA" id="ARBA00010617"/>
    </source>
</evidence>
<sequence>MTSVDTQFNNVLTGSPGDLGPFYRQAREESPVFWSEAAEGWIVSRYSDVRTVLADRESFGPLLEGKGTTSIYGRNVLHMDGIEHRRKEAFIAKHIRNRKLLSDSQEHYIRTLCKELVDELPLGDPIDLKGGFTTPMPLIVTAWIMDMEEATGFRTTYDRMVAASSSNQSGDPDILQDGLKAIEELHELITPRLMERRSEPGEDYISTLCEGEYEGAPISDAEILSSSMFLLAAGVETTDRALANLLRVLISEPELWRELQTNRDLLLPALAEGLRFCPPVHAINRATTKDASIGNQEIPAGSKVLLLLAAANRDPEMFD</sequence>
<dbReference type="GO" id="GO:0020037">
    <property type="term" value="F:heme binding"/>
    <property type="evidence" value="ECO:0007669"/>
    <property type="project" value="InterPro"/>
</dbReference>
<proteinExistence type="inferred from homology"/>
<dbReference type="PRINTS" id="PR00359">
    <property type="entry name" value="BP450"/>
</dbReference>
<dbReference type="Gene3D" id="1.10.630.10">
    <property type="entry name" value="Cytochrome P450"/>
    <property type="match status" value="1"/>
</dbReference>
<dbReference type="InterPro" id="IPR002397">
    <property type="entry name" value="Cyt_P450_B"/>
</dbReference>
<accession>A0A381W4B0</accession>
<dbReference type="InterPro" id="IPR001128">
    <property type="entry name" value="Cyt_P450"/>
</dbReference>
<dbReference type="GO" id="GO:0005506">
    <property type="term" value="F:iron ion binding"/>
    <property type="evidence" value="ECO:0007669"/>
    <property type="project" value="InterPro"/>
</dbReference>
<dbReference type="GO" id="GO:0004497">
    <property type="term" value="F:monooxygenase activity"/>
    <property type="evidence" value="ECO:0007669"/>
    <property type="project" value="InterPro"/>
</dbReference>
<dbReference type="PANTHER" id="PTHR46696:SF3">
    <property type="entry name" value="PULCHERRIMINIC ACID SYNTHASE"/>
    <property type="match status" value="1"/>
</dbReference>
<dbReference type="AlphaFoldDB" id="A0A381W4B0"/>
<dbReference type="GO" id="GO:0016705">
    <property type="term" value="F:oxidoreductase activity, acting on paired donors, with incorporation or reduction of molecular oxygen"/>
    <property type="evidence" value="ECO:0007669"/>
    <property type="project" value="InterPro"/>
</dbReference>
<dbReference type="InterPro" id="IPR036396">
    <property type="entry name" value="Cyt_P450_sf"/>
</dbReference>
<dbReference type="PANTHER" id="PTHR46696">
    <property type="entry name" value="P450, PUTATIVE (EUROFUNG)-RELATED"/>
    <property type="match status" value="1"/>
</dbReference>
<reference evidence="2" key="1">
    <citation type="submission" date="2018-05" db="EMBL/GenBank/DDBJ databases">
        <authorList>
            <person name="Lanie J.A."/>
            <person name="Ng W.-L."/>
            <person name="Kazmierczak K.M."/>
            <person name="Andrzejewski T.M."/>
            <person name="Davidsen T.M."/>
            <person name="Wayne K.J."/>
            <person name="Tettelin H."/>
            <person name="Glass J.I."/>
            <person name="Rusch D."/>
            <person name="Podicherti R."/>
            <person name="Tsui H.-C.T."/>
            <person name="Winkler M.E."/>
        </authorList>
    </citation>
    <scope>NUCLEOTIDE SEQUENCE</scope>
</reference>
<evidence type="ECO:0008006" key="3">
    <source>
        <dbReference type="Google" id="ProtNLM"/>
    </source>
</evidence>
<name>A0A381W4B0_9ZZZZ</name>
<gene>
    <name evidence="2" type="ORF">METZ01_LOCUS99587</name>
</gene>
<protein>
    <recommendedName>
        <fullName evidence="3">Cytochrome P450</fullName>
    </recommendedName>
</protein>
<organism evidence="2">
    <name type="scientific">marine metagenome</name>
    <dbReference type="NCBI Taxonomy" id="408172"/>
    <lineage>
        <taxon>unclassified sequences</taxon>
        <taxon>metagenomes</taxon>
        <taxon>ecological metagenomes</taxon>
    </lineage>
</organism>
<evidence type="ECO:0000313" key="2">
    <source>
        <dbReference type="EMBL" id="SVA46733.1"/>
    </source>
</evidence>
<dbReference type="Pfam" id="PF00067">
    <property type="entry name" value="p450"/>
    <property type="match status" value="1"/>
</dbReference>